<evidence type="ECO:0000313" key="1">
    <source>
        <dbReference type="EMBL" id="KYG60324.1"/>
    </source>
</evidence>
<dbReference type="Gene3D" id="3.40.50.720">
    <property type="entry name" value="NAD(P)-binding Rossmann-like Domain"/>
    <property type="match status" value="1"/>
</dbReference>
<reference evidence="1 2" key="1">
    <citation type="submission" date="2016-03" db="EMBL/GenBank/DDBJ databases">
        <authorList>
            <person name="Ploux O."/>
        </authorList>
    </citation>
    <scope>NUCLEOTIDE SEQUENCE [LARGE SCALE GENOMIC DNA]</scope>
    <source>
        <strain evidence="1 2">BER2</strain>
    </source>
</reference>
<accession>A0A150WBC0</accession>
<dbReference type="EMBL" id="LUKF01000020">
    <property type="protein sequence ID" value="KYG60324.1"/>
    <property type="molecule type" value="Genomic_DNA"/>
</dbReference>
<sequence length="277" mass="31103">MSTLKFVDICPEGLSVFSKYLDFLSQQKSLGWSVEHHATFSAEIMEGALAVKIAPSLSDEILPQLRVLPTQVRTSEVLDSFFKEEGGWYPRLILHEAIRSVLVQEARDLDIRAPGFVVGESKEARVAAGVLAEMGVSEIFLVGDPAVLEPQKNILSRQQLGIRFNILNPEDLTLQAVSAGIMINTMDLRQNKSLLTDLSYFNFMKRSGYALDLNLFPLENLLLEEAERADLKVLSPILVAETFTRLWFQRLKLGNDISNEEIRATWNTFLKENSSSV</sequence>
<protein>
    <recommendedName>
        <fullName evidence="3">Shikimate dehydrogenase</fullName>
    </recommendedName>
</protein>
<dbReference type="Proteomes" id="UP000075391">
    <property type="component" value="Unassembled WGS sequence"/>
</dbReference>
<dbReference type="OrthoDB" id="5290864at2"/>
<evidence type="ECO:0008006" key="3">
    <source>
        <dbReference type="Google" id="ProtNLM"/>
    </source>
</evidence>
<comment type="caution">
    <text evidence="1">The sequence shown here is derived from an EMBL/GenBank/DDBJ whole genome shotgun (WGS) entry which is preliminary data.</text>
</comment>
<organism evidence="1 2">
    <name type="scientific">Bdellovibrio bacteriovorus</name>
    <dbReference type="NCBI Taxonomy" id="959"/>
    <lineage>
        <taxon>Bacteria</taxon>
        <taxon>Pseudomonadati</taxon>
        <taxon>Bdellovibrionota</taxon>
        <taxon>Bdellovibrionia</taxon>
        <taxon>Bdellovibrionales</taxon>
        <taxon>Pseudobdellovibrionaceae</taxon>
        <taxon>Bdellovibrio</taxon>
    </lineage>
</organism>
<name>A0A150WBC0_BDEBC</name>
<proteinExistence type="predicted"/>
<dbReference type="AlphaFoldDB" id="A0A150WBC0"/>
<gene>
    <name evidence="1" type="ORF">AZI85_12680</name>
</gene>
<dbReference type="RefSeq" id="WP_063245097.1">
    <property type="nucleotide sequence ID" value="NZ_CP168967.1"/>
</dbReference>
<evidence type="ECO:0000313" key="2">
    <source>
        <dbReference type="Proteomes" id="UP000075391"/>
    </source>
</evidence>